<comment type="caution">
    <text evidence="1">The sequence shown here is derived from an EMBL/GenBank/DDBJ whole genome shotgun (WGS) entry which is preliminary data.</text>
</comment>
<dbReference type="Proteomes" id="UP000623250">
    <property type="component" value="Unassembled WGS sequence"/>
</dbReference>
<dbReference type="InterPro" id="IPR004322">
    <property type="entry name" value="Plasmid_replicase_bac"/>
</dbReference>
<proteinExistence type="predicted"/>
<organism evidence="1 2">
    <name type="scientific">Rhodomicrobium udaipurense</name>
    <dbReference type="NCBI Taxonomy" id="1202716"/>
    <lineage>
        <taxon>Bacteria</taxon>
        <taxon>Pseudomonadati</taxon>
        <taxon>Pseudomonadota</taxon>
        <taxon>Alphaproteobacteria</taxon>
        <taxon>Hyphomicrobiales</taxon>
        <taxon>Hyphomicrobiaceae</taxon>
        <taxon>Rhodomicrobium</taxon>
    </lineage>
</organism>
<gene>
    <name evidence="1" type="ORF">JDN41_16890</name>
</gene>
<dbReference type="AlphaFoldDB" id="A0A8I1KLD2"/>
<keyword evidence="2" id="KW-1185">Reference proteome</keyword>
<dbReference type="EMBL" id="JAEMUK010000092">
    <property type="protein sequence ID" value="MBJ7545229.1"/>
    <property type="molecule type" value="Genomic_DNA"/>
</dbReference>
<sequence>MRKRPRADAVRFRRLAFNTAASKRWLVFDIDDCDAMDAPREACLPMPTLAIVNRRDGRGHLAYRLRSPVAFSDHAREAPRRFMSDVERDMTLVLGADRAYTGPLAKNPLHRDFRTFATGRDFELRELAAHVDRDAARVLRARVRSDWVATAPCLMTSASMPIARCSNSNAATIFVGFCNALWRSLTI</sequence>
<evidence type="ECO:0000313" key="2">
    <source>
        <dbReference type="Proteomes" id="UP000623250"/>
    </source>
</evidence>
<dbReference type="Pfam" id="PF03090">
    <property type="entry name" value="Replicase"/>
    <property type="match status" value="1"/>
</dbReference>
<reference evidence="1 2" key="1">
    <citation type="submission" date="2020-12" db="EMBL/GenBank/DDBJ databases">
        <title>Revised draft genomes of Rhodomicrobium vannielii ATCC 17100 and Rhodomicrobium udaipurense JA643.</title>
        <authorList>
            <person name="Conners E.M."/>
            <person name="Davenport E.J."/>
            <person name="Bose A."/>
        </authorList>
    </citation>
    <scope>NUCLEOTIDE SEQUENCE [LARGE SCALE GENOMIC DNA]</scope>
    <source>
        <strain evidence="1 2">JA643</strain>
    </source>
</reference>
<accession>A0A8I1KLD2</accession>
<protein>
    <submittedName>
        <fullName evidence="1">Replication initiation protein</fullName>
    </submittedName>
</protein>
<evidence type="ECO:0000313" key="1">
    <source>
        <dbReference type="EMBL" id="MBJ7545229.1"/>
    </source>
</evidence>
<name>A0A8I1KLD2_9HYPH</name>